<dbReference type="PANTHER" id="PTHR11961">
    <property type="entry name" value="CYTOCHROME C"/>
    <property type="match status" value="1"/>
</dbReference>
<keyword evidence="9" id="KW-1185">Reference proteome</keyword>
<evidence type="ECO:0000256" key="1">
    <source>
        <dbReference type="ARBA" id="ARBA00022448"/>
    </source>
</evidence>
<name>A0ABW9XG86_9SPHN</name>
<keyword evidence="1" id="KW-0813">Transport</keyword>
<dbReference type="InterPro" id="IPR002327">
    <property type="entry name" value="Cyt_c_1A/1B"/>
</dbReference>
<keyword evidence="2 6" id="KW-0349">Heme</keyword>
<dbReference type="PRINTS" id="PR00604">
    <property type="entry name" value="CYTCHRMECIAB"/>
</dbReference>
<comment type="caution">
    <text evidence="8">The sequence shown here is derived from an EMBL/GenBank/DDBJ whole genome shotgun (WGS) entry which is preliminary data.</text>
</comment>
<dbReference type="Gene3D" id="1.10.760.10">
    <property type="entry name" value="Cytochrome c-like domain"/>
    <property type="match status" value="2"/>
</dbReference>
<dbReference type="EMBL" id="JAAAPO010000005">
    <property type="protein sequence ID" value="NBC37557.1"/>
    <property type="molecule type" value="Genomic_DNA"/>
</dbReference>
<dbReference type="Proteomes" id="UP000753724">
    <property type="component" value="Unassembled WGS sequence"/>
</dbReference>
<sequence length="293" mass="29669">MSGRFNTIAGWVLGSGIVALGLASLSGHYFRADKEGRPETMGYSIAGVSAEGAGAAAEPSIEALLAKADPAKGEQVFQKCAACHTATQGGANGVGPNLYGVMGEEIGKGRAGFAFSAALSGKGGKWDFASMNDWLKNPRGFADGTKMTFAGLESAEDRANVMVYLNKLGSNLPLPAVPAAPAAGAAPAAVAVVGDAAKGQTAFAKCAACHTITPGGANGVGPNLAKVVGRDVAKAAGFSYSADLAKLGGKWDEALLDKWLTSPRAMASGTKMTFAGIENPQERADIIAYLKAN</sequence>
<proteinExistence type="predicted"/>
<dbReference type="Pfam" id="PF00034">
    <property type="entry name" value="Cytochrom_C"/>
    <property type="match status" value="2"/>
</dbReference>
<evidence type="ECO:0000256" key="3">
    <source>
        <dbReference type="ARBA" id="ARBA00022723"/>
    </source>
</evidence>
<accession>A0ABW9XG86</accession>
<feature type="domain" description="Cytochrome c" evidence="7">
    <location>
        <begin position="194"/>
        <end position="293"/>
    </location>
</feature>
<reference evidence="9" key="1">
    <citation type="submission" date="2020-01" db="EMBL/GenBank/DDBJ databases">
        <title>Sphingomonas sp. strain CSW-10.</title>
        <authorList>
            <person name="Chen W.-M."/>
        </authorList>
    </citation>
    <scope>NUCLEOTIDE SEQUENCE [LARGE SCALE GENOMIC DNA]</scope>
    <source>
        <strain evidence="9">FSY-8</strain>
    </source>
</reference>
<dbReference type="PROSITE" id="PS51007">
    <property type="entry name" value="CYTC"/>
    <property type="match status" value="2"/>
</dbReference>
<dbReference type="RefSeq" id="WP_161719712.1">
    <property type="nucleotide sequence ID" value="NZ_JAAAPO010000005.1"/>
</dbReference>
<keyword evidence="3 6" id="KW-0479">Metal-binding</keyword>
<dbReference type="SUPFAM" id="SSF46626">
    <property type="entry name" value="Cytochrome c"/>
    <property type="match status" value="2"/>
</dbReference>
<evidence type="ECO:0000259" key="7">
    <source>
        <dbReference type="PROSITE" id="PS51007"/>
    </source>
</evidence>
<organism evidence="8 9">
    <name type="scientific">Novosphingobium ovatum</name>
    <dbReference type="NCBI Taxonomy" id="1908523"/>
    <lineage>
        <taxon>Bacteria</taxon>
        <taxon>Pseudomonadati</taxon>
        <taxon>Pseudomonadota</taxon>
        <taxon>Alphaproteobacteria</taxon>
        <taxon>Sphingomonadales</taxon>
        <taxon>Sphingomonadaceae</taxon>
        <taxon>Novosphingobium</taxon>
    </lineage>
</organism>
<gene>
    <name evidence="8" type="ORF">GTZ99_13465</name>
</gene>
<evidence type="ECO:0000313" key="9">
    <source>
        <dbReference type="Proteomes" id="UP000753724"/>
    </source>
</evidence>
<evidence type="ECO:0000256" key="5">
    <source>
        <dbReference type="ARBA" id="ARBA00023004"/>
    </source>
</evidence>
<dbReference type="InterPro" id="IPR036909">
    <property type="entry name" value="Cyt_c-like_dom_sf"/>
</dbReference>
<evidence type="ECO:0000313" key="8">
    <source>
        <dbReference type="EMBL" id="NBC37557.1"/>
    </source>
</evidence>
<protein>
    <submittedName>
        <fullName evidence="8">C-type cytochrome</fullName>
    </submittedName>
</protein>
<evidence type="ECO:0000256" key="6">
    <source>
        <dbReference type="PROSITE-ProRule" id="PRU00433"/>
    </source>
</evidence>
<feature type="domain" description="Cytochrome c" evidence="7">
    <location>
        <begin position="68"/>
        <end position="169"/>
    </location>
</feature>
<keyword evidence="4" id="KW-0249">Electron transport</keyword>
<keyword evidence="5 6" id="KW-0408">Iron</keyword>
<evidence type="ECO:0000256" key="4">
    <source>
        <dbReference type="ARBA" id="ARBA00022982"/>
    </source>
</evidence>
<evidence type="ECO:0000256" key="2">
    <source>
        <dbReference type="ARBA" id="ARBA00022617"/>
    </source>
</evidence>
<dbReference type="InterPro" id="IPR009056">
    <property type="entry name" value="Cyt_c-like_dom"/>
</dbReference>